<organism evidence="1">
    <name type="scientific">uncultured delta proteobacterium</name>
    <dbReference type="NCBI Taxonomy" id="34034"/>
    <lineage>
        <taxon>Bacteria</taxon>
        <taxon>Deltaproteobacteria</taxon>
        <taxon>environmental samples</taxon>
    </lineage>
</organism>
<gene>
    <name evidence="1" type="ORF">KL86DPRO_11549</name>
</gene>
<dbReference type="AlphaFoldDB" id="A0A212JIM1"/>
<protein>
    <submittedName>
        <fullName evidence="1">Uncharacterized protein</fullName>
    </submittedName>
</protein>
<accession>A0A212JIM1</accession>
<evidence type="ECO:0000313" key="1">
    <source>
        <dbReference type="EMBL" id="SBV99251.1"/>
    </source>
</evidence>
<reference evidence="1" key="1">
    <citation type="submission" date="2016-04" db="EMBL/GenBank/DDBJ databases">
        <authorList>
            <person name="Evans L.H."/>
            <person name="Alamgir A."/>
            <person name="Owens N."/>
            <person name="Weber N.D."/>
            <person name="Virtaneva K."/>
            <person name="Barbian K."/>
            <person name="Babar A."/>
            <person name="Rosenke K."/>
        </authorList>
    </citation>
    <scope>NUCLEOTIDE SEQUENCE</scope>
    <source>
        <strain evidence="1">86</strain>
    </source>
</reference>
<name>A0A212JIM1_9DELT</name>
<dbReference type="EMBL" id="FLUQ01000001">
    <property type="protein sequence ID" value="SBV99251.1"/>
    <property type="molecule type" value="Genomic_DNA"/>
</dbReference>
<proteinExistence type="predicted"/>
<sequence>MRIYIIEPEKYTRFSPSKPSPKKIFALQPVRFPALICFVHLAYRKPDSSGTAIAISFTSGTADQRTSNGSFL</sequence>